<name>A0A9D4GXG4_DREPO</name>
<feature type="region of interest" description="Disordered" evidence="1">
    <location>
        <begin position="95"/>
        <end position="117"/>
    </location>
</feature>
<organism evidence="2 3">
    <name type="scientific">Dreissena polymorpha</name>
    <name type="common">Zebra mussel</name>
    <name type="synonym">Mytilus polymorpha</name>
    <dbReference type="NCBI Taxonomy" id="45954"/>
    <lineage>
        <taxon>Eukaryota</taxon>
        <taxon>Metazoa</taxon>
        <taxon>Spiralia</taxon>
        <taxon>Lophotrochozoa</taxon>
        <taxon>Mollusca</taxon>
        <taxon>Bivalvia</taxon>
        <taxon>Autobranchia</taxon>
        <taxon>Heteroconchia</taxon>
        <taxon>Euheterodonta</taxon>
        <taxon>Imparidentia</taxon>
        <taxon>Neoheterodontei</taxon>
        <taxon>Myida</taxon>
        <taxon>Dreissenoidea</taxon>
        <taxon>Dreissenidae</taxon>
        <taxon>Dreissena</taxon>
    </lineage>
</organism>
<proteinExistence type="predicted"/>
<comment type="caution">
    <text evidence="2">The sequence shown here is derived from an EMBL/GenBank/DDBJ whole genome shotgun (WGS) entry which is preliminary data.</text>
</comment>
<dbReference type="EMBL" id="JAIWYP010000005">
    <property type="protein sequence ID" value="KAH3824783.1"/>
    <property type="molecule type" value="Genomic_DNA"/>
</dbReference>
<reference evidence="2" key="2">
    <citation type="submission" date="2020-11" db="EMBL/GenBank/DDBJ databases">
        <authorList>
            <person name="McCartney M.A."/>
            <person name="Auch B."/>
            <person name="Kono T."/>
            <person name="Mallez S."/>
            <person name="Becker A."/>
            <person name="Gohl D.M."/>
            <person name="Silverstein K.A.T."/>
            <person name="Koren S."/>
            <person name="Bechman K.B."/>
            <person name="Herman A."/>
            <person name="Abrahante J.E."/>
            <person name="Garbe J."/>
        </authorList>
    </citation>
    <scope>NUCLEOTIDE SEQUENCE</scope>
    <source>
        <strain evidence="2">Duluth1</strain>
        <tissue evidence="2">Whole animal</tissue>
    </source>
</reference>
<protein>
    <submittedName>
        <fullName evidence="2">Uncharacterized protein</fullName>
    </submittedName>
</protein>
<feature type="compositionally biased region" description="Polar residues" evidence="1">
    <location>
        <begin position="95"/>
        <end position="115"/>
    </location>
</feature>
<dbReference type="Proteomes" id="UP000828390">
    <property type="component" value="Unassembled WGS sequence"/>
</dbReference>
<evidence type="ECO:0000313" key="3">
    <source>
        <dbReference type="Proteomes" id="UP000828390"/>
    </source>
</evidence>
<evidence type="ECO:0000256" key="1">
    <source>
        <dbReference type="SAM" id="MobiDB-lite"/>
    </source>
</evidence>
<evidence type="ECO:0000313" key="2">
    <source>
        <dbReference type="EMBL" id="KAH3824783.1"/>
    </source>
</evidence>
<dbReference type="AlphaFoldDB" id="A0A9D4GXG4"/>
<feature type="compositionally biased region" description="Basic and acidic residues" evidence="1">
    <location>
        <begin position="21"/>
        <end position="33"/>
    </location>
</feature>
<accession>A0A9D4GXG4</accession>
<keyword evidence="3" id="KW-1185">Reference proteome</keyword>
<gene>
    <name evidence="2" type="ORF">DPMN_126636</name>
</gene>
<feature type="region of interest" description="Disordered" evidence="1">
    <location>
        <begin position="1"/>
        <end position="66"/>
    </location>
</feature>
<feature type="compositionally biased region" description="Polar residues" evidence="1">
    <location>
        <begin position="45"/>
        <end position="62"/>
    </location>
</feature>
<sequence>MVEDDTMSTTENNEDPVYTTVKKEKPDPKHNKNDPMWTHVHDNNPLYSASNNGNKHSTSVSKAVQHLKHGNRSRFANGKAENAQLCQALNKQGTLGSTANKGNSPFSTQNLTEEASCSWVPPVQLTEGSYN</sequence>
<reference evidence="2" key="1">
    <citation type="journal article" date="2019" name="bioRxiv">
        <title>The Genome of the Zebra Mussel, Dreissena polymorpha: A Resource for Invasive Species Research.</title>
        <authorList>
            <person name="McCartney M.A."/>
            <person name="Auch B."/>
            <person name="Kono T."/>
            <person name="Mallez S."/>
            <person name="Zhang Y."/>
            <person name="Obille A."/>
            <person name="Becker A."/>
            <person name="Abrahante J.E."/>
            <person name="Garbe J."/>
            <person name="Badalamenti J.P."/>
            <person name="Herman A."/>
            <person name="Mangelson H."/>
            <person name="Liachko I."/>
            <person name="Sullivan S."/>
            <person name="Sone E.D."/>
            <person name="Koren S."/>
            <person name="Silverstein K.A.T."/>
            <person name="Beckman K.B."/>
            <person name="Gohl D.M."/>
        </authorList>
    </citation>
    <scope>NUCLEOTIDE SEQUENCE</scope>
    <source>
        <strain evidence="2">Duluth1</strain>
        <tissue evidence="2">Whole animal</tissue>
    </source>
</reference>